<reference evidence="1 2" key="1">
    <citation type="journal article" date="2021" name="BMC Genomics">
        <title>Datura genome reveals duplications of psychoactive alkaloid biosynthetic genes and high mutation rate following tissue culture.</title>
        <authorList>
            <person name="Rajewski A."/>
            <person name="Carter-House D."/>
            <person name="Stajich J."/>
            <person name="Litt A."/>
        </authorList>
    </citation>
    <scope>NUCLEOTIDE SEQUENCE [LARGE SCALE GENOMIC DNA]</scope>
    <source>
        <strain evidence="1">AR-01</strain>
    </source>
</reference>
<evidence type="ECO:0000313" key="2">
    <source>
        <dbReference type="Proteomes" id="UP000823775"/>
    </source>
</evidence>
<name>A0ABS8UYK3_DATST</name>
<proteinExistence type="predicted"/>
<keyword evidence="2" id="KW-1185">Reference proteome</keyword>
<feature type="non-terminal residue" evidence="1">
    <location>
        <position position="65"/>
    </location>
</feature>
<sequence length="65" mass="7704">IVFYVYKLYLSDWVYTKIFESCKVVTGTIFSLQEDDDNPSPLLGEWVDLLQPSRIDWINLFDILK</sequence>
<feature type="non-terminal residue" evidence="1">
    <location>
        <position position="1"/>
    </location>
</feature>
<accession>A0ABS8UYK3</accession>
<protein>
    <submittedName>
        <fullName evidence="1">Uncharacterized protein</fullName>
    </submittedName>
</protein>
<dbReference type="Proteomes" id="UP000823775">
    <property type="component" value="Unassembled WGS sequence"/>
</dbReference>
<organism evidence="1 2">
    <name type="scientific">Datura stramonium</name>
    <name type="common">Jimsonweed</name>
    <name type="synonym">Common thornapple</name>
    <dbReference type="NCBI Taxonomy" id="4076"/>
    <lineage>
        <taxon>Eukaryota</taxon>
        <taxon>Viridiplantae</taxon>
        <taxon>Streptophyta</taxon>
        <taxon>Embryophyta</taxon>
        <taxon>Tracheophyta</taxon>
        <taxon>Spermatophyta</taxon>
        <taxon>Magnoliopsida</taxon>
        <taxon>eudicotyledons</taxon>
        <taxon>Gunneridae</taxon>
        <taxon>Pentapetalae</taxon>
        <taxon>asterids</taxon>
        <taxon>lamiids</taxon>
        <taxon>Solanales</taxon>
        <taxon>Solanaceae</taxon>
        <taxon>Solanoideae</taxon>
        <taxon>Datureae</taxon>
        <taxon>Datura</taxon>
    </lineage>
</organism>
<comment type="caution">
    <text evidence="1">The sequence shown here is derived from an EMBL/GenBank/DDBJ whole genome shotgun (WGS) entry which is preliminary data.</text>
</comment>
<dbReference type="EMBL" id="JACEIK010003024">
    <property type="protein sequence ID" value="MCD9639943.1"/>
    <property type="molecule type" value="Genomic_DNA"/>
</dbReference>
<gene>
    <name evidence="1" type="ORF">HAX54_024936</name>
</gene>
<evidence type="ECO:0000313" key="1">
    <source>
        <dbReference type="EMBL" id="MCD9639943.1"/>
    </source>
</evidence>